<dbReference type="AlphaFoldDB" id="A0A5E4S7P3"/>
<dbReference type="InterPro" id="IPR052358">
    <property type="entry name" value="Aro_Compnd_Degr_Hydrolases"/>
</dbReference>
<evidence type="ECO:0000256" key="1">
    <source>
        <dbReference type="SAM" id="MobiDB-lite"/>
    </source>
</evidence>
<feature type="region of interest" description="Disordered" evidence="1">
    <location>
        <begin position="1"/>
        <end position="21"/>
    </location>
</feature>
<name>A0A5E4S7P3_9BURK</name>
<dbReference type="EC" id="3.1.1.92" evidence="3"/>
<dbReference type="Gene3D" id="3.20.20.140">
    <property type="entry name" value="Metal-dependent hydrolases"/>
    <property type="match status" value="1"/>
</dbReference>
<dbReference type="RefSeq" id="WP_150562299.1">
    <property type="nucleotide sequence ID" value="NZ_CABPSL010000001.1"/>
</dbReference>
<dbReference type="InterPro" id="IPR006680">
    <property type="entry name" value="Amidohydro-rel"/>
</dbReference>
<dbReference type="SUPFAM" id="SSF51556">
    <property type="entry name" value="Metallo-dependent hydrolases"/>
    <property type="match status" value="1"/>
</dbReference>
<protein>
    <submittedName>
        <fullName evidence="3">4-sulfomuconolactone hydrolase</fullName>
        <ecNumber evidence="3">3.1.1.92</ecNumber>
    </submittedName>
</protein>
<organism evidence="3 4">
    <name type="scientific">Pandoraea cepalis</name>
    <dbReference type="NCBI Taxonomy" id="2508294"/>
    <lineage>
        <taxon>Bacteria</taxon>
        <taxon>Pseudomonadati</taxon>
        <taxon>Pseudomonadota</taxon>
        <taxon>Betaproteobacteria</taxon>
        <taxon>Burkholderiales</taxon>
        <taxon>Burkholderiaceae</taxon>
        <taxon>Pandoraea</taxon>
    </lineage>
</organism>
<sequence>MALTDASPQRERGSDAAAPPANACDAHMHIFTHVDIERYAAVQAQLGTTRTVVVTPRPHGVDNAVTLDAIAQLGRERTRGVGVIRPDISDAELRRLHDGGIRGIRFTLYTPANAVVGFEMVEPLAQRIHAYGWHVQLHWTADQIVEHRAMLGRLPCPMVFDHMARLPQPAGLAHPARKVVEQLAAATGRVWVKLSGPYLDSRDGLDARYADVAPVARHWARTLPDRVVWGGDWPHVTETHTPDDVDLLRLLTEWVPDEAARKRILVDNPAQLYGFTR</sequence>
<dbReference type="PANTHER" id="PTHR35563">
    <property type="entry name" value="BARREL METAL-DEPENDENT HYDROLASE, PUTATIVE (AFU_ORTHOLOGUE AFUA_1G16240)-RELATED"/>
    <property type="match status" value="1"/>
</dbReference>
<evidence type="ECO:0000259" key="2">
    <source>
        <dbReference type="Pfam" id="PF04909"/>
    </source>
</evidence>
<dbReference type="Pfam" id="PF04909">
    <property type="entry name" value="Amidohydro_2"/>
    <property type="match status" value="1"/>
</dbReference>
<feature type="domain" description="Amidohydrolase-related" evidence="2">
    <location>
        <begin position="30"/>
        <end position="275"/>
    </location>
</feature>
<evidence type="ECO:0000313" key="4">
    <source>
        <dbReference type="Proteomes" id="UP000384354"/>
    </source>
</evidence>
<evidence type="ECO:0000313" key="3">
    <source>
        <dbReference type="EMBL" id="VVD70228.1"/>
    </source>
</evidence>
<proteinExistence type="predicted"/>
<dbReference type="PANTHER" id="PTHR35563:SF2">
    <property type="entry name" value="BARREL METAL-DEPENDENT HYDROLASE, PUTATIVE (AFU_ORTHOLOGUE AFUA_1G16240)-RELATED"/>
    <property type="match status" value="1"/>
</dbReference>
<dbReference type="GO" id="GO:0102998">
    <property type="term" value="F:4-sulfomuconolactone hydrolase activity"/>
    <property type="evidence" value="ECO:0007669"/>
    <property type="project" value="UniProtKB-EC"/>
</dbReference>
<dbReference type="EMBL" id="CABPSL010000001">
    <property type="protein sequence ID" value="VVD70228.1"/>
    <property type="molecule type" value="Genomic_DNA"/>
</dbReference>
<gene>
    <name evidence="3" type="ORF">PCE31106_00558</name>
</gene>
<dbReference type="InterPro" id="IPR032466">
    <property type="entry name" value="Metal_Hydrolase"/>
</dbReference>
<dbReference type="OrthoDB" id="9787654at2"/>
<reference evidence="3 4" key="1">
    <citation type="submission" date="2019-08" db="EMBL/GenBank/DDBJ databases">
        <authorList>
            <person name="Peeters C."/>
        </authorList>
    </citation>
    <scope>NUCLEOTIDE SEQUENCE [LARGE SCALE GENOMIC DNA]</scope>
    <source>
        <strain evidence="3 4">LMG 31106</strain>
    </source>
</reference>
<accession>A0A5E4S7P3</accession>
<keyword evidence="3" id="KW-0378">Hydrolase</keyword>
<dbReference type="Proteomes" id="UP000384354">
    <property type="component" value="Unassembled WGS sequence"/>
</dbReference>